<name>A0A8H5NAT3_9HYPO</name>
<protein>
    <recommendedName>
        <fullName evidence="4">Secreted protein</fullName>
    </recommendedName>
</protein>
<evidence type="ECO:0000256" key="1">
    <source>
        <dbReference type="SAM" id="SignalP"/>
    </source>
</evidence>
<evidence type="ECO:0008006" key="4">
    <source>
        <dbReference type="Google" id="ProtNLM"/>
    </source>
</evidence>
<evidence type="ECO:0000313" key="2">
    <source>
        <dbReference type="EMBL" id="KAF5559102.1"/>
    </source>
</evidence>
<keyword evidence="1" id="KW-0732">Signal</keyword>
<dbReference type="PANTHER" id="PTHR36848">
    <property type="entry name" value="DNA-BINDING PROTEIN (PUTATIVE SECRETED PROTEIN)-RELATED"/>
    <property type="match status" value="1"/>
</dbReference>
<evidence type="ECO:0000313" key="3">
    <source>
        <dbReference type="Proteomes" id="UP000582016"/>
    </source>
</evidence>
<dbReference type="AlphaFoldDB" id="A0A8H5NAT3"/>
<keyword evidence="3" id="KW-1185">Reference proteome</keyword>
<dbReference type="OrthoDB" id="2588159at2759"/>
<feature type="chain" id="PRO_5034439530" description="Secreted protein" evidence="1">
    <location>
        <begin position="18"/>
        <end position="942"/>
    </location>
</feature>
<comment type="caution">
    <text evidence="2">The sequence shown here is derived from an EMBL/GenBank/DDBJ whole genome shotgun (WGS) entry which is preliminary data.</text>
</comment>
<organism evidence="2 3">
    <name type="scientific">Fusarium phyllophilum</name>
    <dbReference type="NCBI Taxonomy" id="47803"/>
    <lineage>
        <taxon>Eukaryota</taxon>
        <taxon>Fungi</taxon>
        <taxon>Dikarya</taxon>
        <taxon>Ascomycota</taxon>
        <taxon>Pezizomycotina</taxon>
        <taxon>Sordariomycetes</taxon>
        <taxon>Hypocreomycetidae</taxon>
        <taxon>Hypocreales</taxon>
        <taxon>Nectriaceae</taxon>
        <taxon>Fusarium</taxon>
        <taxon>Fusarium fujikuroi species complex</taxon>
    </lineage>
</organism>
<accession>A0A8H5NAT3</accession>
<dbReference type="PANTHER" id="PTHR36848:SF2">
    <property type="entry name" value="SECRETED PROTEIN"/>
    <property type="match status" value="1"/>
</dbReference>
<feature type="non-terminal residue" evidence="2">
    <location>
        <position position="1"/>
    </location>
</feature>
<dbReference type="Pfam" id="PF17132">
    <property type="entry name" value="Glyco_hydro_106"/>
    <property type="match status" value="1"/>
</dbReference>
<dbReference type="EMBL" id="JAAOAQ010000262">
    <property type="protein sequence ID" value="KAF5559102.1"/>
    <property type="molecule type" value="Genomic_DNA"/>
</dbReference>
<dbReference type="Proteomes" id="UP000582016">
    <property type="component" value="Unassembled WGS sequence"/>
</dbReference>
<reference evidence="2 3" key="1">
    <citation type="submission" date="2020-05" db="EMBL/GenBank/DDBJ databases">
        <title>Identification and distribution of gene clusters putatively required for synthesis of sphingolipid metabolism inhibitors in phylogenetically diverse species of the filamentous fungus Fusarium.</title>
        <authorList>
            <person name="Kim H.-S."/>
            <person name="Busman M."/>
            <person name="Brown D.W."/>
            <person name="Divon H."/>
            <person name="Uhlig S."/>
            <person name="Proctor R.H."/>
        </authorList>
    </citation>
    <scope>NUCLEOTIDE SEQUENCE [LARGE SCALE GENOMIC DNA]</scope>
    <source>
        <strain evidence="2 3">NRRL 13617</strain>
    </source>
</reference>
<sequence>MRAYLSLLLASGIAALGQRHAGTFSDPPSSERIRFRYWLPDASVDPEVVKADVKSVGSVGGGGLEFLAFFEYGGHVGSMPSGADWTKYNFGTPSFQNLFRAALKAHHENYLVMDFPIGPNQGQGVPAETTEDGLQLDLVPFTAQVPRNGVFNGKIPGWGTGDLIAFTSALVLQEDSHSFQAQDKFSVKNVTYGEYTLREASLDDHTQHVDKKSGKAALNLPSVSKGTHYRVFAFYQKKSLNKNLDFTPDVKMEDNMFRNGSYAVDHFSAAGGQAIARFWEKHILANGVKDLLISAGNYAWEDSVEVVSNITWSQSFPKRYQSRFGQSINRYLPLFVFKQNNLSLQPADPGNFHCMLENEIQTNRYLNNFHLIVADGYAEYLLSLRSWAKTFLGKELSVQPAYNLPMDMSGAIPLVDAPECESFGFKDDIDLYRRFVGPAQLSGKRVISNELGAIPMTAYQYTIPRMLFSMNRGFAAGVNQYVLHGGAYTGNYYGTTWPGHTGFAYLFSEAWSEKQPAWHNGLKDALDYAARLSHVLRQGVPKIDVVRYSKESITNITTRPAPADLVKDGWSYTYISPDNFRLRSLEVSDRQLAPTGPAWGAMSIDASESLTIDAVKRLRTFAKSGFPIILSGGSPGFYPVGQDKVEDFQHQLSALKVSANVYQVGAGNVSQHLTHLGLTPRVQGKTKGTWYTTWYEAGDIDYAFAYNDVHDSAGELILSTCSTPYFYDAWTGQRAPVLVYHQEHGKTIIPLSLSGNQTVIIACSKKLSKEIPTPRRHVVFAPPNVIGTASTSRFSILLHVGHSDSIQTACLDNGEKITIDGTAVPQQFQLQNWNLTVERWEKPKNFSDASVIATKRNTTHILSKLESWDQLPALVNASGVGHYSTTFDWPLSMVPTTMWNYLRGLLSKIRTAGSVPFPVQAGMPLLPTEVGLTGPVTLTPFK</sequence>
<gene>
    <name evidence="2" type="ORF">FPHYL_7140</name>
</gene>
<proteinExistence type="predicted"/>
<dbReference type="InterPro" id="IPR053161">
    <property type="entry name" value="Ulvan_degrading_GH"/>
</dbReference>
<feature type="signal peptide" evidence="1">
    <location>
        <begin position="1"/>
        <end position="17"/>
    </location>
</feature>